<evidence type="ECO:0000256" key="1">
    <source>
        <dbReference type="SAM" id="MobiDB-lite"/>
    </source>
</evidence>
<reference evidence="3" key="4">
    <citation type="journal article" date="2015" name="G3 (Bethesda)">
        <title>Genome sequences of three phytopathogenic species of the Magnaporthaceae family of fungi.</title>
        <authorList>
            <person name="Okagaki L.H."/>
            <person name="Nunes C.C."/>
            <person name="Sailsbery J."/>
            <person name="Clay B."/>
            <person name="Brown D."/>
            <person name="John T."/>
            <person name="Oh Y."/>
            <person name="Young N."/>
            <person name="Fitzgerald M."/>
            <person name="Haas B.J."/>
            <person name="Zeng Q."/>
            <person name="Young S."/>
            <person name="Adiconis X."/>
            <person name="Fan L."/>
            <person name="Levin J.Z."/>
            <person name="Mitchell T.K."/>
            <person name="Okubara P.A."/>
            <person name="Farman M.L."/>
            <person name="Kohn L.M."/>
            <person name="Birren B."/>
            <person name="Ma L.-J."/>
            <person name="Dean R.A."/>
        </authorList>
    </citation>
    <scope>NUCLEOTIDE SEQUENCE</scope>
    <source>
        <strain evidence="3">ATCC 64411 / 73-15</strain>
    </source>
</reference>
<organism evidence="3 4">
    <name type="scientific">Magnaporthiopsis poae (strain ATCC 64411 / 73-15)</name>
    <name type="common">Kentucky bluegrass fungus</name>
    <name type="synonym">Magnaporthe poae</name>
    <dbReference type="NCBI Taxonomy" id="644358"/>
    <lineage>
        <taxon>Eukaryota</taxon>
        <taxon>Fungi</taxon>
        <taxon>Dikarya</taxon>
        <taxon>Ascomycota</taxon>
        <taxon>Pezizomycotina</taxon>
        <taxon>Sordariomycetes</taxon>
        <taxon>Sordariomycetidae</taxon>
        <taxon>Magnaporthales</taxon>
        <taxon>Magnaporthaceae</taxon>
        <taxon>Magnaporthiopsis</taxon>
    </lineage>
</organism>
<reference evidence="3" key="5">
    <citation type="submission" date="2015-06" db="UniProtKB">
        <authorList>
            <consortium name="EnsemblFungi"/>
        </authorList>
    </citation>
    <scope>IDENTIFICATION</scope>
    <source>
        <strain evidence="3">ATCC 64411</strain>
    </source>
</reference>
<sequence>MPGIWNPFDMTFPVSGPQTAAVGTDIDTPIVVQVGTEDMRGPFHLRLRLESPSGEKFPLQGHLEVDDDELKCCYMGGMYCSFMLRHLRFLKTGTHRMEIEAWTEHRRLGSRWLPNAFEVVPGPLTPEQEEANKPTESQQRWYIDPLTGPPQQANPE</sequence>
<protein>
    <submittedName>
        <fullName evidence="2 3">Uncharacterized protein</fullName>
    </submittedName>
</protein>
<dbReference type="EMBL" id="ADBL01002264">
    <property type="status" value="NOT_ANNOTATED_CDS"/>
    <property type="molecule type" value="Genomic_DNA"/>
</dbReference>
<dbReference type="EMBL" id="GL876974">
    <property type="protein sequence ID" value="KLU90291.1"/>
    <property type="molecule type" value="Genomic_DNA"/>
</dbReference>
<gene>
    <name evidence="2" type="ORF">MAPG_09255</name>
</gene>
<name>A0A0C4E9H0_MAGP6</name>
<dbReference type="OrthoDB" id="10431259at2759"/>
<reference evidence="2" key="3">
    <citation type="submission" date="2011-03" db="EMBL/GenBank/DDBJ databases">
        <title>Annotation of Magnaporthe poae ATCC 64411.</title>
        <authorList>
            <person name="Ma L.-J."/>
            <person name="Dead R."/>
            <person name="Young S.K."/>
            <person name="Zeng Q."/>
            <person name="Gargeya S."/>
            <person name="Fitzgerald M."/>
            <person name="Haas B."/>
            <person name="Abouelleil A."/>
            <person name="Alvarado L."/>
            <person name="Arachchi H.M."/>
            <person name="Berlin A."/>
            <person name="Brown A."/>
            <person name="Chapman S.B."/>
            <person name="Chen Z."/>
            <person name="Dunbar C."/>
            <person name="Freedman E."/>
            <person name="Gearin G."/>
            <person name="Gellesch M."/>
            <person name="Goldberg J."/>
            <person name="Griggs A."/>
            <person name="Gujja S."/>
            <person name="Heiman D."/>
            <person name="Howarth C."/>
            <person name="Larson L."/>
            <person name="Lui A."/>
            <person name="MacDonald P.J.P."/>
            <person name="Mehta T."/>
            <person name="Montmayeur A."/>
            <person name="Murphy C."/>
            <person name="Neiman D."/>
            <person name="Pearson M."/>
            <person name="Priest M."/>
            <person name="Roberts A."/>
            <person name="Saif S."/>
            <person name="Shea T."/>
            <person name="Shenoy N."/>
            <person name="Sisk P."/>
            <person name="Stolte C."/>
            <person name="Sykes S."/>
            <person name="Yandava C."/>
            <person name="Wortman J."/>
            <person name="Nusbaum C."/>
            <person name="Birren B."/>
        </authorList>
    </citation>
    <scope>NUCLEOTIDE SEQUENCE</scope>
    <source>
        <strain evidence="2">ATCC 64411</strain>
    </source>
</reference>
<dbReference type="VEuPathDB" id="FungiDB:MAPG_09255"/>
<dbReference type="AlphaFoldDB" id="A0A0C4E9H0"/>
<evidence type="ECO:0000313" key="4">
    <source>
        <dbReference type="Proteomes" id="UP000011715"/>
    </source>
</evidence>
<dbReference type="Proteomes" id="UP000011715">
    <property type="component" value="Unassembled WGS sequence"/>
</dbReference>
<evidence type="ECO:0000313" key="3">
    <source>
        <dbReference type="EnsemblFungi" id="MAPG_09255T0"/>
    </source>
</evidence>
<feature type="region of interest" description="Disordered" evidence="1">
    <location>
        <begin position="121"/>
        <end position="156"/>
    </location>
</feature>
<reference evidence="4" key="2">
    <citation type="submission" date="2010-05" db="EMBL/GenBank/DDBJ databases">
        <title>The genome sequence of Magnaporthe poae strain ATCC 64411.</title>
        <authorList>
            <person name="Ma L.-J."/>
            <person name="Dead R."/>
            <person name="Young S."/>
            <person name="Zeng Q."/>
            <person name="Koehrsen M."/>
            <person name="Alvarado L."/>
            <person name="Berlin A."/>
            <person name="Chapman S.B."/>
            <person name="Chen Z."/>
            <person name="Freedman E."/>
            <person name="Gellesch M."/>
            <person name="Goldberg J."/>
            <person name="Griggs A."/>
            <person name="Gujja S."/>
            <person name="Heilman E.R."/>
            <person name="Heiman D."/>
            <person name="Hepburn T."/>
            <person name="Howarth C."/>
            <person name="Jen D."/>
            <person name="Larson L."/>
            <person name="Mehta T."/>
            <person name="Neiman D."/>
            <person name="Pearson M."/>
            <person name="Roberts A."/>
            <person name="Saif S."/>
            <person name="Shea T."/>
            <person name="Shenoy N."/>
            <person name="Sisk P."/>
            <person name="Stolte C."/>
            <person name="Sykes S."/>
            <person name="Walk T."/>
            <person name="White J."/>
            <person name="Yandava C."/>
            <person name="Haas B."/>
            <person name="Nusbaum C."/>
            <person name="Birren B."/>
        </authorList>
    </citation>
    <scope>NUCLEOTIDE SEQUENCE [LARGE SCALE GENOMIC DNA]</scope>
    <source>
        <strain evidence="4">ATCC 64411 / 73-15</strain>
    </source>
</reference>
<keyword evidence="4" id="KW-1185">Reference proteome</keyword>
<dbReference type="EnsemblFungi" id="MAPG_09255T0">
    <property type="protein sequence ID" value="MAPG_09255T0"/>
    <property type="gene ID" value="MAPG_09255"/>
</dbReference>
<proteinExistence type="predicted"/>
<accession>A0A0C4E9H0</accession>
<dbReference type="eggNOG" id="ENOG502RN7C">
    <property type="taxonomic scope" value="Eukaryota"/>
</dbReference>
<evidence type="ECO:0000313" key="2">
    <source>
        <dbReference type="EMBL" id="KLU90291.1"/>
    </source>
</evidence>
<reference evidence="2" key="1">
    <citation type="submission" date="2010-05" db="EMBL/GenBank/DDBJ databases">
        <title>The Genome Sequence of Magnaporthe poae strain ATCC 64411.</title>
        <authorList>
            <consortium name="The Broad Institute Genome Sequencing Platform"/>
            <consortium name="Broad Institute Genome Sequencing Center for Infectious Disease"/>
            <person name="Ma L.-J."/>
            <person name="Dead R."/>
            <person name="Young S."/>
            <person name="Zeng Q."/>
            <person name="Koehrsen M."/>
            <person name="Alvarado L."/>
            <person name="Berlin A."/>
            <person name="Chapman S.B."/>
            <person name="Chen Z."/>
            <person name="Freedman E."/>
            <person name="Gellesch M."/>
            <person name="Goldberg J."/>
            <person name="Griggs A."/>
            <person name="Gujja S."/>
            <person name="Heilman E.R."/>
            <person name="Heiman D."/>
            <person name="Hepburn T."/>
            <person name="Howarth C."/>
            <person name="Jen D."/>
            <person name="Larson L."/>
            <person name="Mehta T."/>
            <person name="Neiman D."/>
            <person name="Pearson M."/>
            <person name="Roberts A."/>
            <person name="Saif S."/>
            <person name="Shea T."/>
            <person name="Shenoy N."/>
            <person name="Sisk P."/>
            <person name="Stolte C."/>
            <person name="Sykes S."/>
            <person name="Walk T."/>
            <person name="White J."/>
            <person name="Yandava C."/>
            <person name="Haas B."/>
            <person name="Nusbaum C."/>
            <person name="Birren B."/>
        </authorList>
    </citation>
    <scope>NUCLEOTIDE SEQUENCE</scope>
    <source>
        <strain evidence="2">ATCC 64411</strain>
    </source>
</reference>